<organism evidence="1 2">
    <name type="scientific">Faecalibacterium langellae</name>
    <dbReference type="NCBI Taxonomy" id="3435293"/>
    <lineage>
        <taxon>Bacteria</taxon>
        <taxon>Bacillati</taxon>
        <taxon>Bacillota</taxon>
        <taxon>Clostridia</taxon>
        <taxon>Eubacteriales</taxon>
        <taxon>Oscillospiraceae</taxon>
        <taxon>Faecalibacterium</taxon>
    </lineage>
</organism>
<proteinExistence type="predicted"/>
<evidence type="ECO:0000313" key="1">
    <source>
        <dbReference type="EMBL" id="PDX61780.1"/>
    </source>
</evidence>
<reference evidence="1 2" key="1">
    <citation type="journal article" date="2017" name="Front. Microbiol.">
        <title>New Insights into the Diversity of the Genus Faecalibacterium.</title>
        <authorList>
            <person name="Benevides L."/>
            <person name="Burman S."/>
            <person name="Martin R."/>
            <person name="Robert V."/>
            <person name="Thomas M."/>
            <person name="Miquel S."/>
            <person name="Chain F."/>
            <person name="Sokol H."/>
            <person name="Bermudez-Humaran L.G."/>
            <person name="Morrison M."/>
            <person name="Langella P."/>
            <person name="Azevedo V.A."/>
            <person name="Chatel J.M."/>
            <person name="Soares S."/>
        </authorList>
    </citation>
    <scope>NUCLEOTIDE SEQUENCE [LARGE SCALE GENOMIC DNA]</scope>
    <source>
        <strain evidence="2">CNCM I-4541</strain>
    </source>
</reference>
<evidence type="ECO:0000313" key="2">
    <source>
        <dbReference type="Proteomes" id="UP000220959"/>
    </source>
</evidence>
<comment type="caution">
    <text evidence="1">The sequence shown here is derived from an EMBL/GenBank/DDBJ whole genome shotgun (WGS) entry which is preliminary data.</text>
</comment>
<protein>
    <submittedName>
        <fullName evidence="1">Uncharacterized protein</fullName>
    </submittedName>
</protein>
<keyword evidence="2" id="KW-1185">Reference proteome</keyword>
<accession>A0ACC9D0Q3</accession>
<name>A0ACC9D0Q3_9FIRM</name>
<dbReference type="Proteomes" id="UP000220959">
    <property type="component" value="Unassembled WGS sequence"/>
</dbReference>
<gene>
    <name evidence="1" type="ORF">CGS49_03940</name>
</gene>
<dbReference type="EMBL" id="NMTR01000011">
    <property type="protein sequence ID" value="PDX61780.1"/>
    <property type="molecule type" value="Genomic_DNA"/>
</dbReference>
<sequence length="308" mass="33137">MHKRHKRRGWDPFWASLLATLLVLVPLVGGTALLSRQQLHTQLRQAARSESGILIRLPKADDQLTVLLCVPGEQPSFLLAYLNASQNCVHLLSVPSVLTVPFAEGEATLAQCYTAAGPARCREALTETLALPQDTHYLALSPAVLERIAGRYGPVRVSLSGALTDDELARYGRSRAVQGISAGDAHELLCQLQADAALSPQRTAAARAAVWDAFFRQNLDLLPTTLPDALRGVSSSLLTDLTALDYDTLERTLEFLANNAASIEAQALPGDWDTATGTYTVTDASRAAVQTFFNVSPTEAQASSFSEP</sequence>